<dbReference type="InterPro" id="IPR027417">
    <property type="entry name" value="P-loop_NTPase"/>
</dbReference>
<evidence type="ECO:0000313" key="1">
    <source>
        <dbReference type="EMBL" id="MFE1356288.1"/>
    </source>
</evidence>
<name>A0ABW6GU34_9ACTN</name>
<evidence type="ECO:0000313" key="2">
    <source>
        <dbReference type="Proteomes" id="UP001599542"/>
    </source>
</evidence>
<reference evidence="1 2" key="1">
    <citation type="submission" date="2024-09" db="EMBL/GenBank/DDBJ databases">
        <title>The Natural Products Discovery Center: Release of the First 8490 Sequenced Strains for Exploring Actinobacteria Biosynthetic Diversity.</title>
        <authorList>
            <person name="Kalkreuter E."/>
            <person name="Kautsar S.A."/>
            <person name="Yang D."/>
            <person name="Bader C.D."/>
            <person name="Teijaro C.N."/>
            <person name="Fluegel L."/>
            <person name="Davis C.M."/>
            <person name="Simpson J.R."/>
            <person name="Lauterbach L."/>
            <person name="Steele A.D."/>
            <person name="Gui C."/>
            <person name="Meng S."/>
            <person name="Li G."/>
            <person name="Viehrig K."/>
            <person name="Ye F."/>
            <person name="Su P."/>
            <person name="Kiefer A.F."/>
            <person name="Nichols A."/>
            <person name="Cepeda A.J."/>
            <person name="Yan W."/>
            <person name="Fan B."/>
            <person name="Jiang Y."/>
            <person name="Adhikari A."/>
            <person name="Zheng C.-J."/>
            <person name="Schuster L."/>
            <person name="Cowan T.M."/>
            <person name="Smanski M.J."/>
            <person name="Chevrette M.G."/>
            <person name="De Carvalho L.P.S."/>
            <person name="Shen B."/>
        </authorList>
    </citation>
    <scope>NUCLEOTIDE SEQUENCE [LARGE SCALE GENOMIC DNA]</scope>
    <source>
        <strain evidence="1 2">NPDC058753</strain>
    </source>
</reference>
<gene>
    <name evidence="1" type="ORF">ACFW6T_30355</name>
</gene>
<dbReference type="Proteomes" id="UP001599542">
    <property type="component" value="Unassembled WGS sequence"/>
</dbReference>
<organism evidence="1 2">
    <name type="scientific">Kitasatospora phosalacinea</name>
    <dbReference type="NCBI Taxonomy" id="2065"/>
    <lineage>
        <taxon>Bacteria</taxon>
        <taxon>Bacillati</taxon>
        <taxon>Actinomycetota</taxon>
        <taxon>Actinomycetes</taxon>
        <taxon>Kitasatosporales</taxon>
        <taxon>Streptomycetaceae</taxon>
        <taxon>Kitasatospora</taxon>
    </lineage>
</organism>
<proteinExistence type="predicted"/>
<dbReference type="Gene3D" id="3.40.50.300">
    <property type="entry name" value="P-loop containing nucleotide triphosphate hydrolases"/>
    <property type="match status" value="1"/>
</dbReference>
<dbReference type="RefSeq" id="WP_380330446.1">
    <property type="nucleotide sequence ID" value="NZ_JBHYPW010000068.1"/>
</dbReference>
<evidence type="ECO:0008006" key="3">
    <source>
        <dbReference type="Google" id="ProtNLM"/>
    </source>
</evidence>
<protein>
    <recommendedName>
        <fullName evidence="3">ABC transporter ATP-binding protein</fullName>
    </recommendedName>
</protein>
<keyword evidence="2" id="KW-1185">Reference proteome</keyword>
<sequence>MESTDQHHPDDAVRLDSVSRTYGSERHRAVALDRVPVGFALRTFTAVVSGDEPTGALDTRAASEILQLLRTAVHEGCRTAVMVTHDPVATPERIAEQMTHLGEPAGQVAP</sequence>
<dbReference type="SUPFAM" id="SSF52540">
    <property type="entry name" value="P-loop containing nucleoside triphosphate hydrolases"/>
    <property type="match status" value="1"/>
</dbReference>
<dbReference type="EMBL" id="JBHYPX010000083">
    <property type="protein sequence ID" value="MFE1356288.1"/>
    <property type="molecule type" value="Genomic_DNA"/>
</dbReference>
<comment type="caution">
    <text evidence="1">The sequence shown here is derived from an EMBL/GenBank/DDBJ whole genome shotgun (WGS) entry which is preliminary data.</text>
</comment>
<accession>A0ABW6GU34</accession>